<gene>
    <name evidence="2" type="ORF">SAMN05192558_107118</name>
</gene>
<evidence type="ECO:0000256" key="1">
    <source>
        <dbReference type="SAM" id="SignalP"/>
    </source>
</evidence>
<proteinExistence type="predicted"/>
<sequence>MFVSARRAAAVSTAVLVVGALTAPTAAAIPVSVGDATGPCYLSGTDFPQAEVSSYGGATFDLPETVYEGEHVEIEASLSGGVSGVAIGRLIDAGATTLDGSTSMTIYPDMRGPVRASIDVPGLPITQGSYGPGASWSGKAKFVLPTTTLGKHAMYSGLAGSGITARKADGSLTRHGEVSIGCLASPNLPKIGEYTVLPAVQHADLSATGTTRIAKLGVDAPIGPAPFAIDHDRRTDAVTGTLGATTATIPFRLFGSVPATATVRFTPGAVTGTLDGGVLTAQAPLAVTVTDFSFAGIPIVSGSAACGSNTTLSLSGQGFSLTGGGTVTGAYAISALANCGPFTSLVNALVAGGGNTLVAKATTG</sequence>
<evidence type="ECO:0000313" key="3">
    <source>
        <dbReference type="Proteomes" id="UP000199651"/>
    </source>
</evidence>
<name>A0A1H0QSI7_9PSEU</name>
<feature type="signal peptide" evidence="1">
    <location>
        <begin position="1"/>
        <end position="28"/>
    </location>
</feature>
<dbReference type="Proteomes" id="UP000199651">
    <property type="component" value="Unassembled WGS sequence"/>
</dbReference>
<dbReference type="EMBL" id="FNJB01000007">
    <property type="protein sequence ID" value="SDP20065.1"/>
    <property type="molecule type" value="Genomic_DNA"/>
</dbReference>
<keyword evidence="1" id="KW-0732">Signal</keyword>
<organism evidence="2 3">
    <name type="scientific">Actinokineospora alba</name>
    <dbReference type="NCBI Taxonomy" id="504798"/>
    <lineage>
        <taxon>Bacteria</taxon>
        <taxon>Bacillati</taxon>
        <taxon>Actinomycetota</taxon>
        <taxon>Actinomycetes</taxon>
        <taxon>Pseudonocardiales</taxon>
        <taxon>Pseudonocardiaceae</taxon>
        <taxon>Actinokineospora</taxon>
    </lineage>
</organism>
<keyword evidence="3" id="KW-1185">Reference proteome</keyword>
<feature type="chain" id="PRO_5011507253" evidence="1">
    <location>
        <begin position="29"/>
        <end position="364"/>
    </location>
</feature>
<dbReference type="AlphaFoldDB" id="A0A1H0QSI7"/>
<protein>
    <submittedName>
        <fullName evidence="2">Uncharacterized protein</fullName>
    </submittedName>
</protein>
<reference evidence="3" key="1">
    <citation type="submission" date="2016-10" db="EMBL/GenBank/DDBJ databases">
        <authorList>
            <person name="Varghese N."/>
            <person name="Submissions S."/>
        </authorList>
    </citation>
    <scope>NUCLEOTIDE SEQUENCE [LARGE SCALE GENOMIC DNA]</scope>
    <source>
        <strain evidence="3">IBRC-M 10655</strain>
    </source>
</reference>
<accession>A0A1H0QSI7</accession>
<evidence type="ECO:0000313" key="2">
    <source>
        <dbReference type="EMBL" id="SDP20065.1"/>
    </source>
</evidence>